<feature type="transmembrane region" description="Helical" evidence="1">
    <location>
        <begin position="43"/>
        <end position="64"/>
    </location>
</feature>
<keyword evidence="1" id="KW-0472">Membrane</keyword>
<keyword evidence="1" id="KW-1133">Transmembrane helix</keyword>
<evidence type="ECO:0000313" key="3">
    <source>
        <dbReference type="Proteomes" id="UP001521150"/>
    </source>
</evidence>
<protein>
    <recommendedName>
        <fullName evidence="4">GAF domain-containing protein</fullName>
    </recommendedName>
</protein>
<evidence type="ECO:0008006" key="4">
    <source>
        <dbReference type="Google" id="ProtNLM"/>
    </source>
</evidence>
<comment type="caution">
    <text evidence="2">The sequence shown here is derived from an EMBL/GenBank/DDBJ whole genome shotgun (WGS) entry which is preliminary data.</text>
</comment>
<keyword evidence="3" id="KW-1185">Reference proteome</keyword>
<keyword evidence="1" id="KW-0812">Transmembrane</keyword>
<gene>
    <name evidence="2" type="ORF">LWC34_38125</name>
</gene>
<evidence type="ECO:0000313" key="2">
    <source>
        <dbReference type="EMBL" id="MCE7008590.1"/>
    </source>
</evidence>
<accession>A0ABS8ZNR7</accession>
<name>A0ABS8ZNR7_9PSEU</name>
<dbReference type="RefSeq" id="WP_233730075.1">
    <property type="nucleotide sequence ID" value="NZ_JAJVCN010000003.1"/>
</dbReference>
<dbReference type="EMBL" id="JAJVCN010000003">
    <property type="protein sequence ID" value="MCE7008590.1"/>
    <property type="molecule type" value="Genomic_DNA"/>
</dbReference>
<dbReference type="Proteomes" id="UP001521150">
    <property type="component" value="Unassembled WGS sequence"/>
</dbReference>
<organism evidence="2 3">
    <name type="scientific">Kibdelosporangium philippinense</name>
    <dbReference type="NCBI Taxonomy" id="211113"/>
    <lineage>
        <taxon>Bacteria</taxon>
        <taxon>Bacillati</taxon>
        <taxon>Actinomycetota</taxon>
        <taxon>Actinomycetes</taxon>
        <taxon>Pseudonocardiales</taxon>
        <taxon>Pseudonocardiaceae</taxon>
        <taxon>Kibdelosporangium</taxon>
    </lineage>
</organism>
<sequence length="255" mass="27803">MKLSKARAIDRSFLLVGTLGLAGKAYAVPSASFWDDVTARHPVVVLVLLATVGVFGALAPVEAITARARANRALNVRKHILTRFGQIIDIARDVAPPLPINDLALHIWRIRRTFRHPWGGVLARVATYRLGTTPTNRPFSPPKGVGVVGLCWKRDEEVEVDVAALAESLKTQQEYDEYARTNGGDAVMNLSWPEFSRIKHRGAIFAMPIRNGRSKFIGCVSVDASRGYPQLAGQQLLGEMGTVCITVAEAGFESC</sequence>
<evidence type="ECO:0000256" key="1">
    <source>
        <dbReference type="SAM" id="Phobius"/>
    </source>
</evidence>
<proteinExistence type="predicted"/>
<reference evidence="2 3" key="1">
    <citation type="submission" date="2021-12" db="EMBL/GenBank/DDBJ databases">
        <title>Genome sequence of Kibdelosporangium philippinense ATCC 49844.</title>
        <authorList>
            <person name="Fedorov E.A."/>
            <person name="Omeragic M."/>
            <person name="Shalygina K.F."/>
            <person name="Maclea K.S."/>
        </authorList>
    </citation>
    <scope>NUCLEOTIDE SEQUENCE [LARGE SCALE GENOMIC DNA]</scope>
    <source>
        <strain evidence="2 3">ATCC 49844</strain>
    </source>
</reference>